<dbReference type="RefSeq" id="WP_133476765.1">
    <property type="nucleotide sequence ID" value="NZ_NKLP01000257.1"/>
</dbReference>
<proteinExistence type="predicted"/>
<protein>
    <submittedName>
        <fullName evidence="1">Uncharacterized protein</fullName>
    </submittedName>
</protein>
<name>A0A4R6CQI0_9LACO</name>
<accession>A0A4R6CQI0</accession>
<comment type="caution">
    <text evidence="1">The sequence shown here is derived from an EMBL/GenBank/DDBJ whole genome shotgun (WGS) entry which is preliminary data.</text>
</comment>
<reference evidence="1 2" key="1">
    <citation type="submission" date="2017-06" db="EMBL/GenBank/DDBJ databases">
        <authorList>
            <person name="Swanenburg J."/>
            <person name="Kort R."/>
        </authorList>
    </citation>
    <scope>NUCLEOTIDE SEQUENCE [LARGE SCALE GENOMIC DNA]</scope>
    <source>
        <strain evidence="1 2">RL05</strain>
    </source>
</reference>
<dbReference type="Proteomes" id="UP000295195">
    <property type="component" value="Unassembled WGS sequence"/>
</dbReference>
<gene>
    <name evidence="1" type="ORF">CEE75_12120</name>
</gene>
<sequence length="909" mass="105077">MIVFHVNNQIGNVQISDSQYQILQAINCFGFITYDQLNMLWSTVKHEYLSFPRSTLRKWIDSYHLLKSNNYHSLKSAKRPMHSFLTLGRNGRRLLLQRNIVLTNTSLIGLNSHNEQAIETIIQAMFQATFRDNMDFSFNWLIDSNRIYGMKNNVLSGLELKSDSNILNSCKALEPQVINEIVEPKYVFKDLVSKKRLDFLSTLSYLNANGIVLGLNGKANKKSSFKSNISNNIQGLLSDLQENNDNSLINFLRRVLSRGSLGWLDEQGTLKKDTLYPILKSFVLFIRRWLSWAEQCAFKYDTLCPKKRYFVSNSVCLIGLERQCGINYRQMFLQKRYFVPFSLNSSSNGSFTNRVEPIGGLNNTSNEKDFELLIGQDSYLLPYKAIHMFQEDKLDLNAVLNSTKQMDYLDSPNLLFNKHLDIQNLDFRPFLVQYNQASLTREEQRKLNFIADQMISFKRNGRQHLVFVEFDNRTEGNKTQMAKLLNYIYFASLHPEADILLVMNIADGSVSAQSSNYYNVYRKVASMLQTMFQTTVSNSDKSDKIYLFQMLSQITNLKVVFSGLAESATDIAEFITGMSHITDQYLQTVRLAKKLSNKSQYNVTFEPSQDLKNILKQPLLLNGIPAREESQLDEQSVSIMQANMKRTRGIWRYSTYPVTSLFPELGTLHYKSKTGMSKSFDQPVIPASEHDVNDFINIMHCITDNKSKIKPLVVFPTRERPLTTMSTYAIEKLQTWNAYFTPLQVTYLQPQYGLDNDYQLFKDMRYLLLHYPEDIRRYFTIGALTPAQAQLKKNISYGNEYVHPEYLYDREAPRSYEKLRKLANKMSAEDFVKQLKIYEVPIGVYNSLIDRTGIAKSFSLPLIHRLPYIKGIDAEVDTLPPRKIDLLQCLHLPNNPNPTKRIIPIVDDR</sequence>
<evidence type="ECO:0000313" key="1">
    <source>
        <dbReference type="EMBL" id="TDN28933.1"/>
    </source>
</evidence>
<organism evidence="1 2">
    <name type="scientific">Lactobacillus crispatus</name>
    <dbReference type="NCBI Taxonomy" id="47770"/>
    <lineage>
        <taxon>Bacteria</taxon>
        <taxon>Bacillati</taxon>
        <taxon>Bacillota</taxon>
        <taxon>Bacilli</taxon>
        <taxon>Lactobacillales</taxon>
        <taxon>Lactobacillaceae</taxon>
        <taxon>Lactobacillus</taxon>
    </lineage>
</organism>
<dbReference type="EMBL" id="NKLP01000257">
    <property type="protein sequence ID" value="TDN28933.1"/>
    <property type="molecule type" value="Genomic_DNA"/>
</dbReference>
<dbReference type="AlphaFoldDB" id="A0A4R6CQI0"/>
<evidence type="ECO:0000313" key="2">
    <source>
        <dbReference type="Proteomes" id="UP000295195"/>
    </source>
</evidence>